<organism evidence="14 15">
    <name type="scientific">Candidatus Avisuccinivibrio stercorigallinarum</name>
    <dbReference type="NCBI Taxonomy" id="2840704"/>
    <lineage>
        <taxon>Bacteria</taxon>
        <taxon>Pseudomonadati</taxon>
        <taxon>Pseudomonadota</taxon>
        <taxon>Gammaproteobacteria</taxon>
        <taxon>Aeromonadales</taxon>
        <taxon>Succinivibrionaceae</taxon>
        <taxon>Succinivibrionaceae incertae sedis</taxon>
        <taxon>Candidatus Avisuccinivibrio</taxon>
    </lineage>
</organism>
<dbReference type="GO" id="GO:0009360">
    <property type="term" value="C:DNA polymerase III complex"/>
    <property type="evidence" value="ECO:0007669"/>
    <property type="project" value="InterPro"/>
</dbReference>
<comment type="subunit">
    <text evidence="10">Forms a ring-shaped head-to-tail homodimer around DNA.</text>
</comment>
<dbReference type="GO" id="GO:0008408">
    <property type="term" value="F:3'-5' exonuclease activity"/>
    <property type="evidence" value="ECO:0007669"/>
    <property type="project" value="InterPro"/>
</dbReference>
<dbReference type="InterPro" id="IPR001001">
    <property type="entry name" value="DNA_polIII_beta"/>
</dbReference>
<evidence type="ECO:0000256" key="2">
    <source>
        <dbReference type="ARBA" id="ARBA00010752"/>
    </source>
</evidence>
<evidence type="ECO:0000259" key="13">
    <source>
        <dbReference type="Pfam" id="PF02768"/>
    </source>
</evidence>
<keyword evidence="8 10" id="KW-0239">DNA-directed DNA polymerase</keyword>
<dbReference type="Proteomes" id="UP000823631">
    <property type="component" value="Unassembled WGS sequence"/>
</dbReference>
<dbReference type="PANTHER" id="PTHR30478:SF0">
    <property type="entry name" value="BETA SLIDING CLAMP"/>
    <property type="match status" value="1"/>
</dbReference>
<dbReference type="Gene3D" id="3.70.10.10">
    <property type="match status" value="1"/>
</dbReference>
<evidence type="ECO:0000259" key="12">
    <source>
        <dbReference type="Pfam" id="PF02767"/>
    </source>
</evidence>
<dbReference type="CDD" id="cd00140">
    <property type="entry name" value="beta_clamp"/>
    <property type="match status" value="1"/>
</dbReference>
<dbReference type="PANTHER" id="PTHR30478">
    <property type="entry name" value="DNA POLYMERASE III SUBUNIT BETA"/>
    <property type="match status" value="1"/>
</dbReference>
<keyword evidence="7 10" id="KW-0235">DNA replication</keyword>
<comment type="function">
    <text evidence="10">Confers DNA tethering and processivity to DNA polymerases and other proteins. Acts as a clamp, forming a ring around DNA (a reaction catalyzed by the clamp-loading complex) which diffuses in an ATP-independent manner freely and bidirectionally along dsDNA. Initially characterized for its ability to contact the catalytic subunit of DNA polymerase III (Pol III), a complex, multichain enzyme responsible for most of the replicative synthesis in bacteria; Pol III exhibits 3'-5' exonuclease proofreading activity. The beta chain is required for initiation of replication as well as for processivity of DNA replication.</text>
</comment>
<feature type="domain" description="DNA polymerase III beta sliding clamp C-terminal" evidence="13">
    <location>
        <begin position="256"/>
        <end position="370"/>
    </location>
</feature>
<dbReference type="GO" id="GO:0006271">
    <property type="term" value="P:DNA strand elongation involved in DNA replication"/>
    <property type="evidence" value="ECO:0007669"/>
    <property type="project" value="TreeGrafter"/>
</dbReference>
<evidence type="ECO:0000313" key="15">
    <source>
        <dbReference type="Proteomes" id="UP000823631"/>
    </source>
</evidence>
<dbReference type="Pfam" id="PF02768">
    <property type="entry name" value="DNA_pol3_beta_3"/>
    <property type="match status" value="1"/>
</dbReference>
<evidence type="ECO:0000256" key="5">
    <source>
        <dbReference type="ARBA" id="ARBA00022679"/>
    </source>
</evidence>
<evidence type="ECO:0000256" key="6">
    <source>
        <dbReference type="ARBA" id="ARBA00022695"/>
    </source>
</evidence>
<dbReference type="InterPro" id="IPR022637">
    <property type="entry name" value="DNA_polIII_beta_cen"/>
</dbReference>
<evidence type="ECO:0000256" key="8">
    <source>
        <dbReference type="ARBA" id="ARBA00022932"/>
    </source>
</evidence>
<sequence length="380" mass="42388">MEFSAPLASFLKPLVNVCAITGGQSSTSTTEDFASNVMLTVKDGYLTILGTNYKIELSYTVPVAANVEGQMLVNAAKLRETLSKIPSQQLVTFISDRNEEGNLTIVSAQTRFQIRCRNGRDFPTFDPNNEEVEEVLCIAQNTLKRILESSIFCVSAEEFREYLRGVRFEVKGDDLTCFTSDGHRMAMIEAKLAQPIEDEFKVTLLRNCSAELLKILESTDETIELSFSRNKITTNCNGFKLTSKLLICNYPNVRGVLPKEIALSIVVDRAQLKEEISKVAVLSSKRVNGVTLLFEPEILRMRAENSEHEVATSEMMINYDGPIVEITLNASYLQDVLGAMNSQQVSFNFSKPLVNALIKPEGEPESESVHTRYIISRVVV</sequence>
<keyword evidence="4 10" id="KW-0963">Cytoplasm</keyword>
<dbReference type="AlphaFoldDB" id="A0A9D9GTD9"/>
<evidence type="ECO:0000313" key="14">
    <source>
        <dbReference type="EMBL" id="MBO8416438.1"/>
    </source>
</evidence>
<dbReference type="EMBL" id="JADINH010000174">
    <property type="protein sequence ID" value="MBO8416438.1"/>
    <property type="molecule type" value="Genomic_DNA"/>
</dbReference>
<dbReference type="PIRSF" id="PIRSF000804">
    <property type="entry name" value="DNA_pol_III_b"/>
    <property type="match status" value="1"/>
</dbReference>
<gene>
    <name evidence="14" type="primary">dnaN</name>
    <name evidence="14" type="ORF">IAB19_08670</name>
</gene>
<dbReference type="Pfam" id="PF02767">
    <property type="entry name" value="DNA_pol3_beta_2"/>
    <property type="match status" value="1"/>
</dbReference>
<evidence type="ECO:0000256" key="3">
    <source>
        <dbReference type="ARBA" id="ARBA00021035"/>
    </source>
</evidence>
<dbReference type="SUPFAM" id="SSF55979">
    <property type="entry name" value="DNA clamp"/>
    <property type="match status" value="3"/>
</dbReference>
<comment type="caution">
    <text evidence="14">The sequence shown here is derived from an EMBL/GenBank/DDBJ whole genome shotgun (WGS) entry which is preliminary data.</text>
</comment>
<feature type="domain" description="DNA polymerase III beta sliding clamp central" evidence="12">
    <location>
        <begin position="138"/>
        <end position="252"/>
    </location>
</feature>
<keyword evidence="6 10" id="KW-0548">Nucleotidyltransferase</keyword>
<keyword evidence="9" id="KW-0238">DNA-binding</keyword>
<proteinExistence type="inferred from homology"/>
<dbReference type="Gene3D" id="3.10.150.10">
    <property type="entry name" value="DNA Polymerase III, subunit A, domain 2"/>
    <property type="match status" value="1"/>
</dbReference>
<dbReference type="GO" id="GO:0005737">
    <property type="term" value="C:cytoplasm"/>
    <property type="evidence" value="ECO:0007669"/>
    <property type="project" value="UniProtKB-SubCell"/>
</dbReference>
<dbReference type="GO" id="GO:0003887">
    <property type="term" value="F:DNA-directed DNA polymerase activity"/>
    <property type="evidence" value="ECO:0007669"/>
    <property type="project" value="UniProtKB-UniRule"/>
</dbReference>
<dbReference type="Pfam" id="PF00712">
    <property type="entry name" value="DNA_pol3_beta"/>
    <property type="match status" value="1"/>
</dbReference>
<evidence type="ECO:0000256" key="1">
    <source>
        <dbReference type="ARBA" id="ARBA00004496"/>
    </source>
</evidence>
<dbReference type="InterPro" id="IPR046938">
    <property type="entry name" value="DNA_clamp_sf"/>
</dbReference>
<dbReference type="InterPro" id="IPR022635">
    <property type="entry name" value="DNA_polIII_beta_C"/>
</dbReference>
<reference evidence="14" key="1">
    <citation type="submission" date="2020-10" db="EMBL/GenBank/DDBJ databases">
        <authorList>
            <person name="Gilroy R."/>
        </authorList>
    </citation>
    <scope>NUCLEOTIDE SEQUENCE</scope>
    <source>
        <strain evidence="14">17213</strain>
    </source>
</reference>
<evidence type="ECO:0000256" key="7">
    <source>
        <dbReference type="ARBA" id="ARBA00022705"/>
    </source>
</evidence>
<protein>
    <recommendedName>
        <fullName evidence="3 10">Beta sliding clamp</fullName>
    </recommendedName>
</protein>
<evidence type="ECO:0000259" key="11">
    <source>
        <dbReference type="Pfam" id="PF00712"/>
    </source>
</evidence>
<feature type="domain" description="DNA polymerase III beta sliding clamp N-terminal" evidence="11">
    <location>
        <begin position="1"/>
        <end position="125"/>
    </location>
</feature>
<evidence type="ECO:0000256" key="10">
    <source>
        <dbReference type="PIRNR" id="PIRNR000804"/>
    </source>
</evidence>
<accession>A0A9D9GTD9</accession>
<keyword evidence="5 10" id="KW-0808">Transferase</keyword>
<name>A0A9D9GTD9_9GAMM</name>
<evidence type="ECO:0000256" key="4">
    <source>
        <dbReference type="ARBA" id="ARBA00022490"/>
    </source>
</evidence>
<reference evidence="14" key="2">
    <citation type="journal article" date="2021" name="PeerJ">
        <title>Extensive microbial diversity within the chicken gut microbiome revealed by metagenomics and culture.</title>
        <authorList>
            <person name="Gilroy R."/>
            <person name="Ravi A."/>
            <person name="Getino M."/>
            <person name="Pursley I."/>
            <person name="Horton D.L."/>
            <person name="Alikhan N.F."/>
            <person name="Baker D."/>
            <person name="Gharbi K."/>
            <person name="Hall N."/>
            <person name="Watson M."/>
            <person name="Adriaenssens E.M."/>
            <person name="Foster-Nyarko E."/>
            <person name="Jarju S."/>
            <person name="Secka A."/>
            <person name="Antonio M."/>
            <person name="Oren A."/>
            <person name="Chaudhuri R.R."/>
            <person name="La Ragione R."/>
            <person name="Hildebrand F."/>
            <person name="Pallen M.J."/>
        </authorList>
    </citation>
    <scope>NUCLEOTIDE SEQUENCE</scope>
    <source>
        <strain evidence="14">17213</strain>
    </source>
</reference>
<dbReference type="InterPro" id="IPR022634">
    <property type="entry name" value="DNA_polIII_beta_N"/>
</dbReference>
<dbReference type="GO" id="GO:0003677">
    <property type="term" value="F:DNA binding"/>
    <property type="evidence" value="ECO:0007669"/>
    <property type="project" value="UniProtKB-UniRule"/>
</dbReference>
<evidence type="ECO:0000256" key="9">
    <source>
        <dbReference type="ARBA" id="ARBA00023125"/>
    </source>
</evidence>
<dbReference type="SMART" id="SM00480">
    <property type="entry name" value="POL3Bc"/>
    <property type="match status" value="1"/>
</dbReference>
<comment type="similarity">
    <text evidence="2 10">Belongs to the beta sliding clamp family.</text>
</comment>
<dbReference type="NCBIfam" id="TIGR00663">
    <property type="entry name" value="dnan"/>
    <property type="match status" value="1"/>
</dbReference>
<comment type="subcellular location">
    <subcellularLocation>
        <location evidence="1 10">Cytoplasm</location>
    </subcellularLocation>
</comment>